<organism evidence="4 5">
    <name type="scientific">Blastochloris viridis</name>
    <name type="common">Rhodopseudomonas viridis</name>
    <dbReference type="NCBI Taxonomy" id="1079"/>
    <lineage>
        <taxon>Bacteria</taxon>
        <taxon>Pseudomonadati</taxon>
        <taxon>Pseudomonadota</taxon>
        <taxon>Alphaproteobacteria</taxon>
        <taxon>Hyphomicrobiales</taxon>
        <taxon>Blastochloridaceae</taxon>
        <taxon>Blastochloris</taxon>
    </lineage>
</organism>
<gene>
    <name evidence="3" type="ORF">BV133_3311</name>
    <name evidence="4" type="ORF">BVIRIDIS_08900</name>
</gene>
<evidence type="ECO:0000256" key="1">
    <source>
        <dbReference type="SAM" id="MobiDB-lite"/>
    </source>
</evidence>
<keyword evidence="2" id="KW-0472">Membrane</keyword>
<evidence type="ECO:0000313" key="3">
    <source>
        <dbReference type="EMBL" id="BAS00905.1"/>
    </source>
</evidence>
<dbReference type="KEGG" id="bvr:BVIR_1445"/>
<reference evidence="3" key="1">
    <citation type="journal article" date="2015" name="Genome Announc.">
        <title>Complete Genome Sequence of the Bacteriochlorophyll b-Producing Photosynthetic Bacterium Blastochloris viridis.</title>
        <authorList>
            <person name="Tsukatani Y."/>
            <person name="Hirose Y."/>
            <person name="Harada J."/>
            <person name="Misawa N."/>
            <person name="Mori K."/>
            <person name="Inoue K."/>
            <person name="Tamiaki H."/>
        </authorList>
    </citation>
    <scope>NUCLEOTIDE SEQUENCE [LARGE SCALE GENOMIC DNA]</scope>
    <source>
        <strain evidence="3">DSM 133</strain>
    </source>
</reference>
<feature type="region of interest" description="Disordered" evidence="1">
    <location>
        <begin position="1"/>
        <end position="31"/>
    </location>
</feature>
<evidence type="ECO:0000256" key="2">
    <source>
        <dbReference type="SAM" id="Phobius"/>
    </source>
</evidence>
<dbReference type="RefSeq" id="WP_055037050.1">
    <property type="nucleotide sequence ID" value="NZ_AP014854.2"/>
</dbReference>
<keyword evidence="2" id="KW-0812">Transmembrane</keyword>
<sequence>MEKAADGVTETKAPLLERNTSPERKDPLLMSARERNKDEPWVIVAVLILCAIAIIGTLVIVFGAQPAPV</sequence>
<dbReference type="Proteomes" id="UP000065734">
    <property type="component" value="Chromosome I"/>
</dbReference>
<proteinExistence type="predicted"/>
<keyword evidence="5" id="KW-1185">Reference proteome</keyword>
<evidence type="ECO:0000313" key="5">
    <source>
        <dbReference type="Proteomes" id="UP000065734"/>
    </source>
</evidence>
<accession>A0A0H5BID3</accession>
<name>A0A0H5BID3_BLAVI</name>
<dbReference type="EMBL" id="LN907867">
    <property type="protein sequence ID" value="CUU41891.1"/>
    <property type="molecule type" value="Genomic_DNA"/>
</dbReference>
<keyword evidence="2" id="KW-1133">Transmembrane helix</keyword>
<feature type="compositionally biased region" description="Basic and acidic residues" evidence="1">
    <location>
        <begin position="20"/>
        <end position="31"/>
    </location>
</feature>
<reference evidence="5" key="3">
    <citation type="journal article" date="2016" name="Genome Announc.">
        <title>Revised genome sequence of the purple photosynthetic bacterium Blastochloris viridis.</title>
        <authorList>
            <person name="Liu L.N."/>
            <person name="Faulkner M."/>
            <person name="Liu X."/>
            <person name="Huang F."/>
            <person name="Darby A.C."/>
            <person name="Hall N."/>
        </authorList>
    </citation>
    <scope>NUCLEOTIDE SEQUENCE [LARGE SCALE GENOMIC DNA]</scope>
    <source>
        <strain evidence="5">ATCC 19567 / DSM 133 / F</strain>
    </source>
</reference>
<feature type="transmembrane region" description="Helical" evidence="2">
    <location>
        <begin position="41"/>
        <end position="64"/>
    </location>
</feature>
<evidence type="ECO:0000313" key="4">
    <source>
        <dbReference type="EMBL" id="CUU41891.1"/>
    </source>
</evidence>
<reference evidence="4" key="2">
    <citation type="submission" date="2015-11" db="EMBL/GenBank/DDBJ databases">
        <authorList>
            <person name="Zhang Y."/>
            <person name="Guo Z."/>
        </authorList>
    </citation>
    <scope>NUCLEOTIDE SEQUENCE</scope>
    <source>
        <strain evidence="4">1</strain>
    </source>
</reference>
<protein>
    <submittedName>
        <fullName evidence="4">Uncharacterized protein</fullName>
    </submittedName>
</protein>
<dbReference type="STRING" id="1079.BVIR_1445"/>
<dbReference type="AlphaFoldDB" id="A0A0H5BID3"/>
<dbReference type="EMBL" id="AP014854">
    <property type="protein sequence ID" value="BAS00905.1"/>
    <property type="molecule type" value="Genomic_DNA"/>
</dbReference>